<evidence type="ECO:0000256" key="3">
    <source>
        <dbReference type="ARBA" id="ARBA00034247"/>
    </source>
</evidence>
<evidence type="ECO:0000313" key="6">
    <source>
        <dbReference type="EMBL" id="ABN60165.1"/>
    </source>
</evidence>
<sequence>MLAYPSDWHDNLIYDESIMINQLQEKYQLSLLLLLSSVAVMGVFPFVVIRYLSGNYIAAIIDITLIIGMISFVAYAHYSKKIRMVSAILAVFINTGVVVIVVANGIGSFLWIYPVFASTFILVKPIEAFLINVIASIALVALANIFDVISLFSFVITILMMSMSAFVYALHGVKQFRLLETLNSVDPLTGAFNRRAMGSDMEAALSNAKHNGVKHLLAILDLDYFKTVNDKFGHAVGDQVLKRFVAITTSHLGKNDRLYRFGGEEFVLLIPEISEQDEFIQNLRMAIKKELTTPDGKEITVSFGVAPWVPGTTTDTWLQRADEALYLAKQQGRDCAVFSNQ</sequence>
<feature type="domain" description="GGDEF" evidence="5">
    <location>
        <begin position="213"/>
        <end position="341"/>
    </location>
</feature>
<dbReference type="InterPro" id="IPR029787">
    <property type="entry name" value="Nucleotide_cyclase"/>
</dbReference>
<dbReference type="FunFam" id="3.30.70.270:FF:000001">
    <property type="entry name" value="Diguanylate cyclase domain protein"/>
    <property type="match status" value="1"/>
</dbReference>
<evidence type="ECO:0000256" key="1">
    <source>
        <dbReference type="ARBA" id="ARBA00001946"/>
    </source>
</evidence>
<feature type="transmembrane region" description="Helical" evidence="4">
    <location>
        <begin position="84"/>
        <end position="116"/>
    </location>
</feature>
<dbReference type="InterPro" id="IPR050469">
    <property type="entry name" value="Diguanylate_Cyclase"/>
</dbReference>
<proteinExistence type="predicted"/>
<dbReference type="InterPro" id="IPR000160">
    <property type="entry name" value="GGDEF_dom"/>
</dbReference>
<dbReference type="EMBL" id="CP000563">
    <property type="protein sequence ID" value="ABN60165.1"/>
    <property type="molecule type" value="Genomic_DNA"/>
</dbReference>
<dbReference type="PANTHER" id="PTHR45138:SF9">
    <property type="entry name" value="DIGUANYLATE CYCLASE DGCM-RELATED"/>
    <property type="match status" value="1"/>
</dbReference>
<dbReference type="Proteomes" id="UP000001557">
    <property type="component" value="Chromosome"/>
</dbReference>
<dbReference type="CDD" id="cd01949">
    <property type="entry name" value="GGDEF"/>
    <property type="match status" value="1"/>
</dbReference>
<dbReference type="Pfam" id="PF00990">
    <property type="entry name" value="GGDEF"/>
    <property type="match status" value="1"/>
</dbReference>
<comment type="cofactor">
    <cofactor evidence="1">
        <name>Mg(2+)</name>
        <dbReference type="ChEBI" id="CHEBI:18420"/>
    </cofactor>
</comment>
<feature type="transmembrane region" description="Helical" evidence="4">
    <location>
        <begin position="56"/>
        <end position="78"/>
    </location>
</feature>
<feature type="transmembrane region" description="Helical" evidence="4">
    <location>
        <begin position="152"/>
        <end position="170"/>
    </location>
</feature>
<keyword evidence="4" id="KW-1133">Transmembrane helix</keyword>
<name>A3D0A2_SHEB5</name>
<keyword evidence="4" id="KW-0812">Transmembrane</keyword>
<dbReference type="PROSITE" id="PS50887">
    <property type="entry name" value="GGDEF"/>
    <property type="match status" value="1"/>
</dbReference>
<dbReference type="SMART" id="SM00267">
    <property type="entry name" value="GGDEF"/>
    <property type="match status" value="1"/>
</dbReference>
<evidence type="ECO:0000256" key="2">
    <source>
        <dbReference type="ARBA" id="ARBA00012528"/>
    </source>
</evidence>
<evidence type="ECO:0000259" key="5">
    <source>
        <dbReference type="PROSITE" id="PS50887"/>
    </source>
</evidence>
<organism evidence="6 7">
    <name type="scientific">Shewanella baltica (strain OS155 / ATCC BAA-1091)</name>
    <dbReference type="NCBI Taxonomy" id="325240"/>
    <lineage>
        <taxon>Bacteria</taxon>
        <taxon>Pseudomonadati</taxon>
        <taxon>Pseudomonadota</taxon>
        <taxon>Gammaproteobacteria</taxon>
        <taxon>Alteromonadales</taxon>
        <taxon>Shewanellaceae</taxon>
        <taxon>Shewanella</taxon>
    </lineage>
</organism>
<dbReference type="InterPro" id="IPR043128">
    <property type="entry name" value="Rev_trsase/Diguanyl_cyclase"/>
</dbReference>
<dbReference type="Gene3D" id="3.30.70.270">
    <property type="match status" value="1"/>
</dbReference>
<feature type="transmembrane region" description="Helical" evidence="4">
    <location>
        <begin position="128"/>
        <end position="146"/>
    </location>
</feature>
<gene>
    <name evidence="6" type="ordered locus">Sbal_0636</name>
</gene>
<dbReference type="SUPFAM" id="SSF55073">
    <property type="entry name" value="Nucleotide cyclase"/>
    <property type="match status" value="1"/>
</dbReference>
<dbReference type="EC" id="2.7.7.65" evidence="2"/>
<dbReference type="AlphaFoldDB" id="A3D0A2"/>
<reference evidence="6 7" key="1">
    <citation type="submission" date="2007-02" db="EMBL/GenBank/DDBJ databases">
        <title>Complete sequence of chromosome of Shewanella baltica OS155.</title>
        <authorList>
            <consortium name="US DOE Joint Genome Institute"/>
            <person name="Copeland A."/>
            <person name="Lucas S."/>
            <person name="Lapidus A."/>
            <person name="Barry K."/>
            <person name="Detter J.C."/>
            <person name="Glavina del Rio T."/>
            <person name="Hammon N."/>
            <person name="Israni S."/>
            <person name="Dalin E."/>
            <person name="Tice H."/>
            <person name="Pitluck S."/>
            <person name="Sims D.R."/>
            <person name="Brettin T."/>
            <person name="Bruce D."/>
            <person name="Han C."/>
            <person name="Tapia R."/>
            <person name="Brainard J."/>
            <person name="Schmutz J."/>
            <person name="Larimer F."/>
            <person name="Land M."/>
            <person name="Hauser L."/>
            <person name="Kyrpides N."/>
            <person name="Mikhailova N."/>
            <person name="Brettar I."/>
            <person name="Klappenbach J."/>
            <person name="Konstantinidis K."/>
            <person name="Rodrigues J."/>
            <person name="Tiedje J."/>
            <person name="Richardson P."/>
        </authorList>
    </citation>
    <scope>NUCLEOTIDE SEQUENCE [LARGE SCALE GENOMIC DNA]</scope>
    <source>
        <strain evidence="7">OS155 / ATCC BAA-1091</strain>
    </source>
</reference>
<dbReference type="NCBIfam" id="TIGR00254">
    <property type="entry name" value="GGDEF"/>
    <property type="match status" value="1"/>
</dbReference>
<evidence type="ECO:0000256" key="4">
    <source>
        <dbReference type="SAM" id="Phobius"/>
    </source>
</evidence>
<protein>
    <recommendedName>
        <fullName evidence="2">diguanylate cyclase</fullName>
        <ecNumber evidence="2">2.7.7.65</ecNumber>
    </recommendedName>
</protein>
<dbReference type="PANTHER" id="PTHR45138">
    <property type="entry name" value="REGULATORY COMPONENTS OF SENSORY TRANSDUCTION SYSTEM"/>
    <property type="match status" value="1"/>
</dbReference>
<accession>A3D0A2</accession>
<dbReference type="HOGENOM" id="CLU_000445_11_1_6"/>
<comment type="catalytic activity">
    <reaction evidence="3">
        <text>2 GTP = 3',3'-c-di-GMP + 2 diphosphate</text>
        <dbReference type="Rhea" id="RHEA:24898"/>
        <dbReference type="ChEBI" id="CHEBI:33019"/>
        <dbReference type="ChEBI" id="CHEBI:37565"/>
        <dbReference type="ChEBI" id="CHEBI:58805"/>
        <dbReference type="EC" id="2.7.7.65"/>
    </reaction>
</comment>
<keyword evidence="4" id="KW-0472">Membrane</keyword>
<dbReference type="STRING" id="325240.Sbal_0636"/>
<dbReference type="GO" id="GO:0052621">
    <property type="term" value="F:diguanylate cyclase activity"/>
    <property type="evidence" value="ECO:0007669"/>
    <property type="project" value="UniProtKB-EC"/>
</dbReference>
<dbReference type="KEGG" id="sbl:Sbal_0636"/>
<keyword evidence="7" id="KW-1185">Reference proteome</keyword>
<feature type="transmembrane region" description="Helical" evidence="4">
    <location>
        <begin position="29"/>
        <end position="49"/>
    </location>
</feature>
<evidence type="ECO:0000313" key="7">
    <source>
        <dbReference type="Proteomes" id="UP000001557"/>
    </source>
</evidence>